<organism evidence="1 2">
    <name type="scientific">Geoalkalibacter subterraneus</name>
    <dbReference type="NCBI Taxonomy" id="483547"/>
    <lineage>
        <taxon>Bacteria</taxon>
        <taxon>Pseudomonadati</taxon>
        <taxon>Thermodesulfobacteriota</taxon>
        <taxon>Desulfuromonadia</taxon>
        <taxon>Desulfuromonadales</taxon>
        <taxon>Geoalkalibacteraceae</taxon>
        <taxon>Geoalkalibacter</taxon>
    </lineage>
</organism>
<name>A0A0B5FVP3_9BACT</name>
<dbReference type="EMBL" id="CP010311">
    <property type="protein sequence ID" value="AJF07651.1"/>
    <property type="molecule type" value="Genomic_DNA"/>
</dbReference>
<reference evidence="1 2" key="1">
    <citation type="journal article" date="2015" name="Genome Announc.">
        <title>Genomes of Geoalkalibacter ferrihydriticus Z-0531T and Geoalkalibacter subterraneus Red1T, Two Haloalkaliphilic Metal-Reducing Deltaproteobacteria.</title>
        <authorList>
            <person name="Badalamenti J.P."/>
            <person name="Krajmalnik-Brown R."/>
            <person name="Torres C.I."/>
            <person name="Bond D.R."/>
        </authorList>
    </citation>
    <scope>NUCLEOTIDE SEQUENCE [LARGE SCALE GENOMIC DNA]</scope>
    <source>
        <strain evidence="1 2">Red1</strain>
    </source>
</reference>
<dbReference type="KEGG" id="gsb:GSUB_15370"/>
<dbReference type="HOGENOM" id="CLU_2569006_0_0_7"/>
<protein>
    <submittedName>
        <fullName evidence="1">Uncharacterized protein</fullName>
    </submittedName>
</protein>
<proteinExistence type="predicted"/>
<dbReference type="Proteomes" id="UP000035036">
    <property type="component" value="Chromosome"/>
</dbReference>
<gene>
    <name evidence="1" type="ORF">GSUB_15370</name>
</gene>
<keyword evidence="2" id="KW-1185">Reference proteome</keyword>
<evidence type="ECO:0000313" key="1">
    <source>
        <dbReference type="EMBL" id="AJF07651.1"/>
    </source>
</evidence>
<accession>A0A0B5FVP3</accession>
<sequence>MVNADKGGFTQMKTFKPNLRITPQNPETLAGYTLRIYRFYAFDLICVHPLLSAFKKMTLKVFKILVNADKGGFTQMRTFQA</sequence>
<dbReference type="AlphaFoldDB" id="A0A0B5FVP3"/>
<evidence type="ECO:0000313" key="2">
    <source>
        <dbReference type="Proteomes" id="UP000035036"/>
    </source>
</evidence>